<evidence type="ECO:0000256" key="1">
    <source>
        <dbReference type="ARBA" id="ARBA00004123"/>
    </source>
</evidence>
<evidence type="ECO:0000256" key="9">
    <source>
        <dbReference type="SAM" id="SignalP"/>
    </source>
</evidence>
<feature type="region of interest" description="Disordered" evidence="8">
    <location>
        <begin position="180"/>
        <end position="274"/>
    </location>
</feature>
<comment type="function">
    <text evidence="7">Required for pre-mRNA splicing.</text>
</comment>
<comment type="subcellular location">
    <subcellularLocation>
        <location evidence="1 7">Nucleus</location>
    </subcellularLocation>
</comment>
<sequence length="274" mass="32396">MLFPILTLICLCLTKTAVLAAPVNGRSIPVTPLPPLVTDGLPTRIIRQRIYDSKFWKEESFALSAELLVDKGMELRYLGGIYAGNIKPTPFLCLVLKMLQLQPNHVIVMEFIKQDEFKYIRALASGDESYGQIRIDVMDDFIDMPLREERVFDIQMPRLQKRIALEEIAAIEEYKSPLDEDLRKVSDRKRSRSRERDRDDRKNRDKKERDRSRERDRDRRRRSKSRERDDKDRRDKDRERGREKDRGKRQSSLEREIDEANAQRKQLGLAPLQR</sequence>
<dbReference type="GO" id="GO:0000398">
    <property type="term" value="P:mRNA splicing, via spliceosome"/>
    <property type="evidence" value="ECO:0007669"/>
    <property type="project" value="UniProtKB-UniRule"/>
</dbReference>
<keyword evidence="10" id="KW-1185">Reference proteome</keyword>
<keyword evidence="9" id="KW-0732">Signal</keyword>
<proteinExistence type="inferred from homology"/>
<evidence type="ECO:0000256" key="5">
    <source>
        <dbReference type="ARBA" id="ARBA00023187"/>
    </source>
</evidence>
<organism evidence="10 11">
    <name type="scientific">Mesorhabditis belari</name>
    <dbReference type="NCBI Taxonomy" id="2138241"/>
    <lineage>
        <taxon>Eukaryota</taxon>
        <taxon>Metazoa</taxon>
        <taxon>Ecdysozoa</taxon>
        <taxon>Nematoda</taxon>
        <taxon>Chromadorea</taxon>
        <taxon>Rhabditida</taxon>
        <taxon>Rhabditina</taxon>
        <taxon>Rhabditomorpha</taxon>
        <taxon>Rhabditoidea</taxon>
        <taxon>Rhabditidae</taxon>
        <taxon>Mesorhabditinae</taxon>
        <taxon>Mesorhabditis</taxon>
    </lineage>
</organism>
<evidence type="ECO:0000313" key="11">
    <source>
        <dbReference type="WBParaSite" id="MBELARI_LOCUS1018"/>
    </source>
</evidence>
<dbReference type="Proteomes" id="UP000887575">
    <property type="component" value="Unassembled WGS sequence"/>
</dbReference>
<dbReference type="InterPro" id="IPR005037">
    <property type="entry name" value="PRP38"/>
</dbReference>
<accession>A0AAF3E8D5</accession>
<evidence type="ECO:0000256" key="3">
    <source>
        <dbReference type="ARBA" id="ARBA00022664"/>
    </source>
</evidence>
<evidence type="ECO:0000256" key="2">
    <source>
        <dbReference type="ARBA" id="ARBA00006164"/>
    </source>
</evidence>
<dbReference type="AlphaFoldDB" id="A0AAF3E8D5"/>
<protein>
    <recommendedName>
        <fullName evidence="7">Pre-mRNA-splicing factor 38</fullName>
    </recommendedName>
</protein>
<reference evidence="11" key="1">
    <citation type="submission" date="2024-02" db="UniProtKB">
        <authorList>
            <consortium name="WormBaseParasite"/>
        </authorList>
    </citation>
    <scope>IDENTIFICATION</scope>
</reference>
<feature type="chain" id="PRO_5042083908" description="Pre-mRNA-splicing factor 38" evidence="9">
    <location>
        <begin position="21"/>
        <end position="274"/>
    </location>
</feature>
<dbReference type="Pfam" id="PF03371">
    <property type="entry name" value="PRP38"/>
    <property type="match status" value="1"/>
</dbReference>
<dbReference type="WBParaSite" id="MBELARI_LOCUS1018">
    <property type="protein sequence ID" value="MBELARI_LOCUS1018"/>
    <property type="gene ID" value="MBELARI_LOCUS1018"/>
</dbReference>
<evidence type="ECO:0000256" key="7">
    <source>
        <dbReference type="RuleBase" id="RU367025"/>
    </source>
</evidence>
<dbReference type="GO" id="GO:0005681">
    <property type="term" value="C:spliceosomal complex"/>
    <property type="evidence" value="ECO:0007669"/>
    <property type="project" value="UniProtKB-KW"/>
</dbReference>
<comment type="similarity">
    <text evidence="2 7">Belongs to the PRP38 family.</text>
</comment>
<feature type="signal peptide" evidence="9">
    <location>
        <begin position="1"/>
        <end position="20"/>
    </location>
</feature>
<feature type="compositionally biased region" description="Basic and acidic residues" evidence="8">
    <location>
        <begin position="194"/>
        <end position="217"/>
    </location>
</feature>
<feature type="compositionally biased region" description="Basic and acidic residues" evidence="8">
    <location>
        <begin position="226"/>
        <end position="255"/>
    </location>
</feature>
<evidence type="ECO:0000256" key="8">
    <source>
        <dbReference type="SAM" id="MobiDB-lite"/>
    </source>
</evidence>
<dbReference type="PANTHER" id="PTHR23142">
    <property type="entry name" value="PRE-MRNA-SPLICING FACTOR 38A-RELATED"/>
    <property type="match status" value="1"/>
</dbReference>
<keyword evidence="4 7" id="KW-0747">Spliceosome</keyword>
<evidence type="ECO:0000256" key="4">
    <source>
        <dbReference type="ARBA" id="ARBA00022728"/>
    </source>
</evidence>
<name>A0AAF3E8D5_9BILA</name>
<evidence type="ECO:0000256" key="6">
    <source>
        <dbReference type="ARBA" id="ARBA00023242"/>
    </source>
</evidence>
<evidence type="ECO:0000313" key="10">
    <source>
        <dbReference type="Proteomes" id="UP000887575"/>
    </source>
</evidence>
<keyword evidence="6 7" id="KW-0539">Nucleus</keyword>
<keyword evidence="5 7" id="KW-0508">mRNA splicing</keyword>
<keyword evidence="3 7" id="KW-0507">mRNA processing</keyword>